<name>A0AAN9LYS7_CANGL</name>
<evidence type="ECO:0000313" key="2">
    <source>
        <dbReference type="Proteomes" id="UP001367508"/>
    </source>
</evidence>
<gene>
    <name evidence="1" type="ORF">VNO77_14469</name>
</gene>
<dbReference type="EMBL" id="JAYMYQ010000003">
    <property type="protein sequence ID" value="KAK7344626.1"/>
    <property type="molecule type" value="Genomic_DNA"/>
</dbReference>
<dbReference type="AlphaFoldDB" id="A0AAN9LYS7"/>
<dbReference type="Proteomes" id="UP001367508">
    <property type="component" value="Unassembled WGS sequence"/>
</dbReference>
<sequence>MSPYLIPNESSKHELTKSVAITSPTSISLLLEELSLSRIPTTEKDLHHVIKTLGLLGIVITHVKRTKSGSPFRCQRLEDQMRAIHKLVDNMI</sequence>
<reference evidence="1 2" key="1">
    <citation type="submission" date="2024-01" db="EMBL/GenBank/DDBJ databases">
        <title>The genomes of 5 underutilized Papilionoideae crops provide insights into root nodulation and disease resistanc.</title>
        <authorList>
            <person name="Jiang F."/>
        </authorList>
    </citation>
    <scope>NUCLEOTIDE SEQUENCE [LARGE SCALE GENOMIC DNA]</scope>
    <source>
        <strain evidence="1">LVBAO_FW01</strain>
        <tissue evidence="1">Leaves</tissue>
    </source>
</reference>
<accession>A0AAN9LYS7</accession>
<comment type="caution">
    <text evidence="1">The sequence shown here is derived from an EMBL/GenBank/DDBJ whole genome shotgun (WGS) entry which is preliminary data.</text>
</comment>
<evidence type="ECO:0000313" key="1">
    <source>
        <dbReference type="EMBL" id="KAK7344626.1"/>
    </source>
</evidence>
<proteinExistence type="predicted"/>
<keyword evidence="2" id="KW-1185">Reference proteome</keyword>
<protein>
    <submittedName>
        <fullName evidence="1">Uncharacterized protein</fullName>
    </submittedName>
</protein>
<organism evidence="1 2">
    <name type="scientific">Canavalia gladiata</name>
    <name type="common">Sword bean</name>
    <name type="synonym">Dolichos gladiatus</name>
    <dbReference type="NCBI Taxonomy" id="3824"/>
    <lineage>
        <taxon>Eukaryota</taxon>
        <taxon>Viridiplantae</taxon>
        <taxon>Streptophyta</taxon>
        <taxon>Embryophyta</taxon>
        <taxon>Tracheophyta</taxon>
        <taxon>Spermatophyta</taxon>
        <taxon>Magnoliopsida</taxon>
        <taxon>eudicotyledons</taxon>
        <taxon>Gunneridae</taxon>
        <taxon>Pentapetalae</taxon>
        <taxon>rosids</taxon>
        <taxon>fabids</taxon>
        <taxon>Fabales</taxon>
        <taxon>Fabaceae</taxon>
        <taxon>Papilionoideae</taxon>
        <taxon>50 kb inversion clade</taxon>
        <taxon>NPAAA clade</taxon>
        <taxon>indigoferoid/millettioid clade</taxon>
        <taxon>Phaseoleae</taxon>
        <taxon>Canavalia</taxon>
    </lineage>
</organism>